<keyword evidence="1" id="KW-1133">Transmembrane helix</keyword>
<dbReference type="AlphaFoldDB" id="Q1JWE2"/>
<evidence type="ECO:0000313" key="3">
    <source>
        <dbReference type="Proteomes" id="UP000005695"/>
    </source>
</evidence>
<gene>
    <name evidence="2" type="ORF">Dace_0340</name>
</gene>
<feature type="transmembrane region" description="Helical" evidence="1">
    <location>
        <begin position="43"/>
        <end position="64"/>
    </location>
</feature>
<name>Q1JWE2_DESA6</name>
<evidence type="ECO:0000313" key="2">
    <source>
        <dbReference type="EMBL" id="EAT14541.1"/>
    </source>
</evidence>
<organism evidence="2 3">
    <name type="scientific">Desulfuromonas acetoxidans (strain DSM 684 / 11070)</name>
    <dbReference type="NCBI Taxonomy" id="281689"/>
    <lineage>
        <taxon>Bacteria</taxon>
        <taxon>Pseudomonadati</taxon>
        <taxon>Thermodesulfobacteriota</taxon>
        <taxon>Desulfuromonadia</taxon>
        <taxon>Desulfuromonadales</taxon>
        <taxon>Desulfuromonadaceae</taxon>
        <taxon>Desulfuromonas</taxon>
    </lineage>
</organism>
<dbReference type="EMBL" id="AAEW02000022">
    <property type="protein sequence ID" value="EAT14541.1"/>
    <property type="molecule type" value="Genomic_DNA"/>
</dbReference>
<keyword evidence="1" id="KW-0812">Transmembrane</keyword>
<dbReference type="OrthoDB" id="5396660at2"/>
<accession>Q1JWE2</accession>
<dbReference type="RefSeq" id="WP_006002511.1">
    <property type="nucleotide sequence ID" value="NZ_AAEW02000022.1"/>
</dbReference>
<dbReference type="Proteomes" id="UP000005695">
    <property type="component" value="Unassembled WGS sequence"/>
</dbReference>
<keyword evidence="3" id="KW-1185">Reference proteome</keyword>
<proteinExistence type="predicted"/>
<keyword evidence="1" id="KW-0472">Membrane</keyword>
<protein>
    <submittedName>
        <fullName evidence="2">Uncharacterized protein</fullName>
    </submittedName>
</protein>
<evidence type="ECO:0000256" key="1">
    <source>
        <dbReference type="SAM" id="Phobius"/>
    </source>
</evidence>
<comment type="caution">
    <text evidence="2">The sequence shown here is derived from an EMBL/GenBank/DDBJ whole genome shotgun (WGS) entry which is preliminary data.</text>
</comment>
<sequence length="94" mass="10781">MEEQRFDEQLKQIRHKRMQLWAVFISYLPMIGITLSVSEGNLAPAMVCIIWIILAAIGGMRVSFSRCPRCGNLFHMRGAGTSWGRRCRHCQLSL</sequence>
<reference evidence="2" key="2">
    <citation type="submission" date="2006-05" db="EMBL/GenBank/DDBJ databases">
        <title>Sequencing of the draft genome and assembly of Desulfuromonas acetoxidans DSM 684.</title>
        <authorList>
            <consortium name="US DOE Joint Genome Institute (JGI-PGF)"/>
            <person name="Copeland A."/>
            <person name="Lucas S."/>
            <person name="Lapidus A."/>
            <person name="Barry K."/>
            <person name="Detter J.C."/>
            <person name="Glavina del Rio T."/>
            <person name="Hammon N."/>
            <person name="Israni S."/>
            <person name="Dalin E."/>
            <person name="Tice H."/>
            <person name="Bruce D."/>
            <person name="Pitluck S."/>
            <person name="Richardson P."/>
        </authorList>
    </citation>
    <scope>NUCLEOTIDE SEQUENCE [LARGE SCALE GENOMIC DNA]</scope>
    <source>
        <strain evidence="2">DSM 684</strain>
    </source>
</reference>
<feature type="transmembrane region" description="Helical" evidence="1">
    <location>
        <begin position="20"/>
        <end position="37"/>
    </location>
</feature>
<reference evidence="2" key="1">
    <citation type="submission" date="2006-05" db="EMBL/GenBank/DDBJ databases">
        <title>Annotation of the draft genome assembly of Desulfuromonas acetoxidans DSM 684.</title>
        <authorList>
            <consortium name="US DOE Joint Genome Institute (JGI-ORNL)"/>
            <person name="Larimer F."/>
            <person name="Land M."/>
            <person name="Hauser L."/>
        </authorList>
    </citation>
    <scope>NUCLEOTIDE SEQUENCE [LARGE SCALE GENOMIC DNA]</scope>
    <source>
        <strain evidence="2">DSM 684</strain>
    </source>
</reference>